<protein>
    <recommendedName>
        <fullName evidence="3">Transmembrane protein (PGPGW)</fullName>
    </recommendedName>
</protein>
<evidence type="ECO:0000313" key="2">
    <source>
        <dbReference type="Proteomes" id="UP000276254"/>
    </source>
</evidence>
<dbReference type="KEGG" id="spha:D3Y57_07805"/>
<gene>
    <name evidence="1" type="ORF">D3Y57_07805</name>
</gene>
<dbReference type="EMBL" id="CP032829">
    <property type="protein sequence ID" value="AYJ85895.1"/>
    <property type="molecule type" value="Genomic_DNA"/>
</dbReference>
<dbReference type="Proteomes" id="UP000276254">
    <property type="component" value="Chromosome"/>
</dbReference>
<sequence>MFSLGCFLVILSPIVGAIPGPGGMFVFAAGFGLMLRYSKWVKRRYVLFKRRWPKHGRWTDWGLRRASAKRRAERKARLSESRSD</sequence>
<evidence type="ECO:0000313" key="1">
    <source>
        <dbReference type="EMBL" id="AYJ85895.1"/>
    </source>
</evidence>
<dbReference type="AlphaFoldDB" id="A0A494TLB0"/>
<dbReference type="OrthoDB" id="7594663at2"/>
<dbReference type="RefSeq" id="WP_121152520.1">
    <property type="nucleotide sequence ID" value="NZ_CP032829.1"/>
</dbReference>
<keyword evidence="2" id="KW-1185">Reference proteome</keyword>
<proteinExistence type="predicted"/>
<organism evidence="1 2">
    <name type="scientific">Sphingomonas paeninsulae</name>
    <dbReference type="NCBI Taxonomy" id="2319844"/>
    <lineage>
        <taxon>Bacteria</taxon>
        <taxon>Pseudomonadati</taxon>
        <taxon>Pseudomonadota</taxon>
        <taxon>Alphaproteobacteria</taxon>
        <taxon>Sphingomonadales</taxon>
        <taxon>Sphingomonadaceae</taxon>
        <taxon>Sphingomonas</taxon>
    </lineage>
</organism>
<evidence type="ECO:0008006" key="3">
    <source>
        <dbReference type="Google" id="ProtNLM"/>
    </source>
</evidence>
<name>A0A494TLB0_SPHPE</name>
<reference evidence="1 2" key="1">
    <citation type="submission" date="2018-09" db="EMBL/GenBank/DDBJ databases">
        <title>Sphingomonas peninsula sp. nov., isolated from fildes peninsula, Antarctic soil.</title>
        <authorList>
            <person name="Yingchao G."/>
        </authorList>
    </citation>
    <scope>NUCLEOTIDE SEQUENCE [LARGE SCALE GENOMIC DNA]</scope>
    <source>
        <strain evidence="1 2">YZ-8</strain>
    </source>
</reference>
<accession>A0A494TLB0</accession>